<feature type="region of interest" description="Disordered" evidence="5">
    <location>
        <begin position="1"/>
        <end position="50"/>
    </location>
</feature>
<dbReference type="GO" id="GO:0005856">
    <property type="term" value="C:cytoskeleton"/>
    <property type="evidence" value="ECO:0007669"/>
    <property type="project" value="UniProtKB-SubCell"/>
</dbReference>
<dbReference type="GO" id="GO:0008017">
    <property type="term" value="F:microtubule binding"/>
    <property type="evidence" value="ECO:0007669"/>
    <property type="project" value="InterPro"/>
</dbReference>
<comment type="subcellular location">
    <subcellularLocation>
        <location evidence="1">Cytoplasm</location>
        <location evidence="1">Cytoskeleton</location>
    </subcellularLocation>
</comment>
<dbReference type="SMART" id="SM00243">
    <property type="entry name" value="GAS2"/>
    <property type="match status" value="1"/>
</dbReference>
<dbReference type="InterPro" id="IPR042448">
    <property type="entry name" value="CCNB1IP1"/>
</dbReference>
<dbReference type="GO" id="GO:0000795">
    <property type="term" value="C:synaptonemal complex"/>
    <property type="evidence" value="ECO:0007669"/>
    <property type="project" value="InterPro"/>
</dbReference>
<feature type="domain" description="GAR" evidence="6">
    <location>
        <begin position="1565"/>
        <end position="1643"/>
    </location>
</feature>
<comment type="caution">
    <text evidence="7">The sequence shown here is derived from an EMBL/GenBank/DDBJ whole genome shotgun (WGS) entry which is preliminary data.</text>
</comment>
<feature type="region of interest" description="Disordered" evidence="5">
    <location>
        <begin position="2067"/>
        <end position="2102"/>
    </location>
</feature>
<gene>
    <name evidence="7" type="ORF">SCP_0203470</name>
</gene>
<dbReference type="InterPro" id="IPR036534">
    <property type="entry name" value="GAR_dom_sf"/>
</dbReference>
<evidence type="ECO:0000259" key="6">
    <source>
        <dbReference type="PROSITE" id="PS51460"/>
    </source>
</evidence>
<feature type="compositionally biased region" description="Low complexity" evidence="5">
    <location>
        <begin position="1465"/>
        <end position="1499"/>
    </location>
</feature>
<keyword evidence="8" id="KW-1185">Reference proteome</keyword>
<feature type="coiled-coil region" evidence="4">
    <location>
        <begin position="952"/>
        <end position="1077"/>
    </location>
</feature>
<keyword evidence="4" id="KW-0175">Coiled coil</keyword>
<dbReference type="SUPFAM" id="SSF143575">
    <property type="entry name" value="GAS2 domain-like"/>
    <property type="match status" value="1"/>
</dbReference>
<dbReference type="Gene3D" id="3.30.920.20">
    <property type="entry name" value="Gas2-like domain"/>
    <property type="match status" value="1"/>
</dbReference>
<dbReference type="GO" id="GO:0007131">
    <property type="term" value="P:reciprocal meiotic recombination"/>
    <property type="evidence" value="ECO:0007669"/>
    <property type="project" value="InterPro"/>
</dbReference>
<dbReference type="RefSeq" id="XP_027610063.1">
    <property type="nucleotide sequence ID" value="XM_027754262.1"/>
</dbReference>
<sequence length="2102" mass="232375">MSGEEQAASVSATIEKSGTLEPANSHVPNALAGVSRLSQSDEDAAARDGDEKALEWHEVIELQAFSERKVWIEEKIKFLESLPPIEVFVGLDAVRSSAEEVPGLPSRSQLQEWLQEHDRIEKETEIFDSGELRKLKKFTKAATQRNLSLADTDLIELTLTTIYELDKLLHLLRDRSDNLELLNIRLTWEERRIASWVELRKVVADLRDFLGSRARWSPSVYDVAVADDELVGGHQRKRSGSFVSITSTTSESSYMNAPGLARSSRFRLAETLTRDAAQFASRASSLRHTKIAGAGKTLDKLIDHSRKPVPEELLDEQDQLENQGINEMEDIGKFVMGVVMQWKKADEIYVETMKDKTAALTLLEEIEVANMHHPTARQDAAFLSRSTALMKRLTMRGNPSLLSSVFPRPTHHLYPDQSAANESVVRLLSSELSSAIDEAKKVEACAKEYHASYEAVKRVETACKAASDLSLTLVSLIERLQTGIATANGDGTPPDLSTEACLDASRHSVFLAMLPATVEELRKADKDASNLLPGARAALLHLDRPGIDDGFKSTSASEIEGFAAHRTAASRASEEAVGHASILHDVRQVWFAMEHLFQDLESIRDEIPDAIERQMWRQQMSSHGAPPTPETPTTELAPTTISPASIFARLDTLQVRMNQEVSSPCRAVIFSVGPALKDYLSECSTNLDSFLSRTTELARFWESVLNQAAIMGNVRDEVHSLQIQMEDLKVRFDKGIQDVLAGDLVSDALLLTEGGLTSEVKRSQDTLQAFLADLPHRVPFTGGLEMSSVTSSKRTSLSGSFSLDIVRQAAPLYLPFDPAILDHAVRADSNAYSMMLSGVLKVLEQKTDHFQLAKTAKTIDLATETIVNSIRHAVKSAKVIRQSVAKFPDNIHLLDHLALLSEEVNRLLQTDGLEIPRSFSPVRDLLHRLKSVSGDAGANVRDSLLISRQRALEEAEVQYNSWKDRVSSLQQQIAKALDAERSRLAEEARLQEEPGRLEVEERAKLEQLLSEAEERARREREQLEVEERARREQEEAERLAKAEEERLGKEQVVAEEREKAEQQRLWEEQEAERVQLEAGEKQRLERVTAAGREVGERRRLEAQELEAKATPGTDTEVSGLQEPALREKHQRAVTPLEVVKESDMEDSITHGVPSLHVQEDVFGIQLFPSAVIHRPPQKRSDLQTRIYHLRKRLCSIHINDVARPALRSGDSLPGDELRQRMANQFSAVIVEVDHLPPSLPDNTAADTDLRSLRSEVSASTKLMQKVHRLADLTMAVGSCDSALSDLLEHVDSYPSPPLGPLSSSYTTNTALTPEKQMSDRLSFTKDVLEKMQACYSAVPDDSRATVERDRVLQTWSELQAMGLDRVSGQKSRPPSVISTGRSSRSSGKSNSGHQSKKSTGYSKLSVGSTGGFLAPLPQPHPRRSSAGASAVGHSRSASRASATSSIRSVSSPISPSSTLYGSTFSSRQRTASISSASSMTTPAKRVQAAARPRAQIIQADRTASPALTEISSRSTSRPRFNSSLSSTPHSTWARVPRQSLSAAAKVTSPPAVRAPPGVKKPYVADPKNKLDVAVGDVVNKLSANINVEVVADTWKDQSGKYWIGDQEPKLCFCRILRSQTVMVRVGGGWSELSKFIKDHFADAFRILPESPPRPPRASVGSRDEKWVNSATFSQAVDNMFPYQPPGTPLPNLSFIPSFALVSPYRTAVLQKSRQRFSVFARRVSITVVTFYDVFDVLGAEYPGKFSTICLAAMIKSKSVRCFRVDCDIALHSIFECANELFNASRLCPACETSLTEPDDVVVCSLHPSNDYKTSVLSGLNPATILEICSRAMSFWQYQVHQEFTFQHAVLRNVNEKTALLQKQLDNVIREANGEISLLNNKVSELERDLELERRQAANVQDTLREREKEYQKLKTQYDKMKRKALLAPGGVTGEGAMPFGGTHAGERQVLEEQSNKHRGMAFGAAVGGTVDVGAVVGDMEANGIQRTPIVNRTVRPTGVQQGTAWRQPNAGQTRHNLQRQPFNAMVDRSFRTSSAAQSDRSGSAAEVENMLGQGQPQYVRTSTTWSLPQVHNNRPPQRVFAQPSMNPRKPSNGKFRPAGASL</sequence>
<evidence type="ECO:0000256" key="4">
    <source>
        <dbReference type="SAM" id="Coils"/>
    </source>
</evidence>
<protein>
    <recommendedName>
        <fullName evidence="6">GAR domain-containing protein</fullName>
    </recommendedName>
</protein>
<evidence type="ECO:0000256" key="1">
    <source>
        <dbReference type="ARBA" id="ARBA00004245"/>
    </source>
</evidence>
<dbReference type="GO" id="GO:0061630">
    <property type="term" value="F:ubiquitin protein ligase activity"/>
    <property type="evidence" value="ECO:0007669"/>
    <property type="project" value="InterPro"/>
</dbReference>
<dbReference type="Proteomes" id="UP000287166">
    <property type="component" value="Unassembled WGS sequence"/>
</dbReference>
<keyword evidence="3" id="KW-0206">Cytoskeleton</keyword>
<dbReference type="PANTHER" id="PTHR14305:SF0">
    <property type="entry name" value="E3 UBIQUITIN-PROTEIN LIGASE CCNB1IP1"/>
    <property type="match status" value="1"/>
</dbReference>
<reference evidence="7 8" key="1">
    <citation type="journal article" date="2018" name="Sci. Rep.">
        <title>Genome sequence of the cauliflower mushroom Sparassis crispa (Hanabiratake) and its association with beneficial usage.</title>
        <authorList>
            <person name="Kiyama R."/>
            <person name="Furutani Y."/>
            <person name="Kawaguchi K."/>
            <person name="Nakanishi T."/>
        </authorList>
    </citation>
    <scope>NUCLEOTIDE SEQUENCE [LARGE SCALE GENOMIC DNA]</scope>
</reference>
<evidence type="ECO:0000313" key="7">
    <source>
        <dbReference type="EMBL" id="GBE79150.1"/>
    </source>
</evidence>
<feature type="coiled-coil region" evidence="4">
    <location>
        <begin position="1850"/>
        <end position="1923"/>
    </location>
</feature>
<evidence type="ECO:0000313" key="8">
    <source>
        <dbReference type="Proteomes" id="UP000287166"/>
    </source>
</evidence>
<dbReference type="InParanoid" id="A0A401GAF2"/>
<organism evidence="7 8">
    <name type="scientific">Sparassis crispa</name>
    <dbReference type="NCBI Taxonomy" id="139825"/>
    <lineage>
        <taxon>Eukaryota</taxon>
        <taxon>Fungi</taxon>
        <taxon>Dikarya</taxon>
        <taxon>Basidiomycota</taxon>
        <taxon>Agaricomycotina</taxon>
        <taxon>Agaricomycetes</taxon>
        <taxon>Polyporales</taxon>
        <taxon>Sparassidaceae</taxon>
        <taxon>Sparassis</taxon>
    </lineage>
</organism>
<feature type="region of interest" description="Disordered" evidence="5">
    <location>
        <begin position="1363"/>
        <end position="1535"/>
    </location>
</feature>
<name>A0A401GAF2_9APHY</name>
<dbReference type="PANTHER" id="PTHR14305">
    <property type="entry name" value="E3 UBIQUITIN-PROTEIN LIGASE CCNB1IP1"/>
    <property type="match status" value="1"/>
</dbReference>
<evidence type="ECO:0000256" key="3">
    <source>
        <dbReference type="ARBA" id="ARBA00023212"/>
    </source>
</evidence>
<evidence type="ECO:0000256" key="5">
    <source>
        <dbReference type="SAM" id="MobiDB-lite"/>
    </source>
</evidence>
<dbReference type="InterPro" id="IPR003108">
    <property type="entry name" value="GAR_dom"/>
</dbReference>
<dbReference type="EMBL" id="BFAD01000002">
    <property type="protein sequence ID" value="GBE79150.1"/>
    <property type="molecule type" value="Genomic_DNA"/>
</dbReference>
<feature type="compositionally biased region" description="Low complexity" evidence="5">
    <location>
        <begin position="1424"/>
        <end position="1458"/>
    </location>
</feature>
<dbReference type="Pfam" id="PF02187">
    <property type="entry name" value="GAS2"/>
    <property type="match status" value="1"/>
</dbReference>
<dbReference type="PROSITE" id="PS51460">
    <property type="entry name" value="GAR"/>
    <property type="match status" value="1"/>
</dbReference>
<accession>A0A401GAF2</accession>
<feature type="compositionally biased region" description="Low complexity" evidence="5">
    <location>
        <begin position="1375"/>
        <end position="1393"/>
    </location>
</feature>
<keyword evidence="2" id="KW-0963">Cytoplasm</keyword>
<proteinExistence type="predicted"/>
<dbReference type="OrthoDB" id="10017054at2759"/>
<dbReference type="GeneID" id="38776067"/>
<feature type="compositionally biased region" description="Polar residues" evidence="5">
    <location>
        <begin position="1509"/>
        <end position="1530"/>
    </location>
</feature>
<evidence type="ECO:0000256" key="2">
    <source>
        <dbReference type="ARBA" id="ARBA00022490"/>
    </source>
</evidence>